<dbReference type="GO" id="GO:0005634">
    <property type="term" value="C:nucleus"/>
    <property type="evidence" value="ECO:0007669"/>
    <property type="project" value="UniProtKB-SubCell"/>
</dbReference>
<feature type="compositionally biased region" description="Low complexity" evidence="6">
    <location>
        <begin position="185"/>
        <end position="201"/>
    </location>
</feature>
<accession>A0AAI9UC40</accession>
<dbReference type="AlphaFoldDB" id="A0AAI9UC40"/>
<dbReference type="Proteomes" id="UP001239213">
    <property type="component" value="Unassembled WGS sequence"/>
</dbReference>
<gene>
    <name evidence="7" type="ORF">CCUS01_10566</name>
</gene>
<organism evidence="7 8">
    <name type="scientific">Colletotrichum cuscutae</name>
    <dbReference type="NCBI Taxonomy" id="1209917"/>
    <lineage>
        <taxon>Eukaryota</taxon>
        <taxon>Fungi</taxon>
        <taxon>Dikarya</taxon>
        <taxon>Ascomycota</taxon>
        <taxon>Pezizomycotina</taxon>
        <taxon>Sordariomycetes</taxon>
        <taxon>Hypocreomycetidae</taxon>
        <taxon>Glomerellales</taxon>
        <taxon>Glomerellaceae</taxon>
        <taxon>Colletotrichum</taxon>
        <taxon>Colletotrichum acutatum species complex</taxon>
    </lineage>
</organism>
<keyword evidence="4" id="KW-0804">Transcription</keyword>
<dbReference type="PANTHER" id="PTHR31845">
    <property type="entry name" value="FINGER DOMAIN PROTEIN, PUTATIVE-RELATED"/>
    <property type="match status" value="1"/>
</dbReference>
<dbReference type="EMBL" id="MPDP01000292">
    <property type="protein sequence ID" value="KAK1454273.1"/>
    <property type="molecule type" value="Genomic_DNA"/>
</dbReference>
<sequence>MEPGTDPDAGANPRQRVTNACEACRAAKVKCQTSVQLGICRRFVVCGHPSSGRYSPELPRRISPFIRMLTSRPDNPDVSTSRENVSSAPVQGPVVHGNLSTSDEFTASPTILTCYRNQDAPRPPPPPGPSKTFSIDFEMPQVEEPDDLESLAARHDKYVDEFLPPESDLESIEMMFGLDAGSGSGPHSSISSPPSSGPSVSVSSFGLKPQFNLDSAEKLLSTFRVMLEHFPCVALPPDATVTSLSKTKPFMLLAILSTASATSALQGHTLYDEEFRKILGLKFVAGGERTLELLQGLLIYTAWYPFHLRPKNKQAFQYVRMAAEILHDLELNHPPSQGAGSPAGGGGTASSSSSAPDQMDGIRAYVSCYYLVSAHVLPFLQYFRRTTLTDARFAMAWAKMAILALDYTSWTATCCDLLEHNSALKGDHTLAWLARLVHITEESAAIAKSIPQGDQAKQQVHFMFLGLESQLREWQGRIPSSLGDINSLTLANLFTEMFLLAGPVYTLRSTAKIGDSDLGPPIPAHRLDKCLTLLRTLLDFMTNLPAAAFVELSSIDWGRFIQAVILAIRLSFPMPLCPEWDHARAREQLQFDSYLARLCANSEAPTLTPATKSTMDVLSAGKVVFSVVKRKYEARVANIETPVNKLPRTIRGCPMFDGSLDQYFPIWDQDLNRDGTHGLVSPATNGTPVMVNGQPVYHDLWATMTMNWPDGMAGAATPGFDLGQAQDPAMNLDPSFQGAMNLGPSPSGSG</sequence>
<evidence type="ECO:0000313" key="7">
    <source>
        <dbReference type="EMBL" id="KAK1454273.1"/>
    </source>
</evidence>
<comment type="subcellular location">
    <subcellularLocation>
        <location evidence="1">Nucleus</location>
    </subcellularLocation>
</comment>
<evidence type="ECO:0000256" key="5">
    <source>
        <dbReference type="ARBA" id="ARBA00023242"/>
    </source>
</evidence>
<proteinExistence type="predicted"/>
<dbReference type="GO" id="GO:0008270">
    <property type="term" value="F:zinc ion binding"/>
    <property type="evidence" value="ECO:0007669"/>
    <property type="project" value="InterPro"/>
</dbReference>
<keyword evidence="8" id="KW-1185">Reference proteome</keyword>
<evidence type="ECO:0000256" key="3">
    <source>
        <dbReference type="ARBA" id="ARBA00023125"/>
    </source>
</evidence>
<evidence type="ECO:0008006" key="9">
    <source>
        <dbReference type="Google" id="ProtNLM"/>
    </source>
</evidence>
<dbReference type="GO" id="GO:0000981">
    <property type="term" value="F:DNA-binding transcription factor activity, RNA polymerase II-specific"/>
    <property type="evidence" value="ECO:0007669"/>
    <property type="project" value="InterPro"/>
</dbReference>
<feature type="region of interest" description="Disordered" evidence="6">
    <location>
        <begin position="336"/>
        <end position="355"/>
    </location>
</feature>
<feature type="region of interest" description="Disordered" evidence="6">
    <location>
        <begin position="724"/>
        <end position="750"/>
    </location>
</feature>
<dbReference type="InterPro" id="IPR051089">
    <property type="entry name" value="prtT"/>
</dbReference>
<dbReference type="InterPro" id="IPR001138">
    <property type="entry name" value="Zn2Cys6_DnaBD"/>
</dbReference>
<dbReference type="GO" id="GO:0000976">
    <property type="term" value="F:transcription cis-regulatory region binding"/>
    <property type="evidence" value="ECO:0007669"/>
    <property type="project" value="TreeGrafter"/>
</dbReference>
<protein>
    <recommendedName>
        <fullName evidence="9">Zn(2)-C6 fungal-type domain-containing protein</fullName>
    </recommendedName>
</protein>
<evidence type="ECO:0000256" key="2">
    <source>
        <dbReference type="ARBA" id="ARBA00023015"/>
    </source>
</evidence>
<comment type="caution">
    <text evidence="7">The sequence shown here is derived from an EMBL/GenBank/DDBJ whole genome shotgun (WGS) entry which is preliminary data.</text>
</comment>
<evidence type="ECO:0000256" key="6">
    <source>
        <dbReference type="SAM" id="MobiDB-lite"/>
    </source>
</evidence>
<keyword evidence="5" id="KW-0539">Nucleus</keyword>
<feature type="compositionally biased region" description="Polar residues" evidence="6">
    <location>
        <begin position="77"/>
        <end position="89"/>
    </location>
</feature>
<evidence type="ECO:0000256" key="1">
    <source>
        <dbReference type="ARBA" id="ARBA00004123"/>
    </source>
</evidence>
<dbReference type="CDD" id="cd00067">
    <property type="entry name" value="GAL4"/>
    <property type="match status" value="1"/>
</dbReference>
<feature type="region of interest" description="Disordered" evidence="6">
    <location>
        <begin position="178"/>
        <end position="201"/>
    </location>
</feature>
<name>A0AAI9UC40_9PEZI</name>
<feature type="region of interest" description="Disordered" evidence="6">
    <location>
        <begin position="70"/>
        <end position="93"/>
    </location>
</feature>
<reference evidence="7" key="1">
    <citation type="submission" date="2016-11" db="EMBL/GenBank/DDBJ databases">
        <title>The genome sequence of Colletotrichum cuscutae.</title>
        <authorList>
            <person name="Baroncelli R."/>
        </authorList>
    </citation>
    <scope>NUCLEOTIDE SEQUENCE</scope>
    <source>
        <strain evidence="7">IMI 304802</strain>
    </source>
</reference>
<evidence type="ECO:0000256" key="4">
    <source>
        <dbReference type="ARBA" id="ARBA00023163"/>
    </source>
</evidence>
<keyword evidence="2" id="KW-0805">Transcription regulation</keyword>
<evidence type="ECO:0000313" key="8">
    <source>
        <dbReference type="Proteomes" id="UP001239213"/>
    </source>
</evidence>
<keyword evidence="3" id="KW-0238">DNA-binding</keyword>
<dbReference type="PANTHER" id="PTHR31845:SF10">
    <property type="entry name" value="ZN(II)2CYS6 TRANSCRIPTION FACTOR (EUROFUNG)"/>
    <property type="match status" value="1"/>
</dbReference>